<feature type="compositionally biased region" description="Polar residues" evidence="1">
    <location>
        <begin position="1"/>
        <end position="11"/>
    </location>
</feature>
<name>A0A4V1L618_9BACT</name>
<keyword evidence="3" id="KW-1185">Reference proteome</keyword>
<sequence>MQTQIPFGNDNQKSKCKRRFPSGMTTSKASASSGRVVRPWGGEFSLFLLL</sequence>
<comment type="caution">
    <text evidence="2">The sequence shown here is derived from an EMBL/GenBank/DDBJ whole genome shotgun (WGS) entry which is preliminary data.</text>
</comment>
<evidence type="ECO:0000256" key="1">
    <source>
        <dbReference type="SAM" id="MobiDB-lite"/>
    </source>
</evidence>
<evidence type="ECO:0000313" key="3">
    <source>
        <dbReference type="Proteomes" id="UP000289437"/>
    </source>
</evidence>
<dbReference type="Proteomes" id="UP000289437">
    <property type="component" value="Unassembled WGS sequence"/>
</dbReference>
<feature type="compositionally biased region" description="Polar residues" evidence="1">
    <location>
        <begin position="23"/>
        <end position="32"/>
    </location>
</feature>
<organism evidence="2 3">
    <name type="scientific">Granulicella sibirica</name>
    <dbReference type="NCBI Taxonomy" id="2479048"/>
    <lineage>
        <taxon>Bacteria</taxon>
        <taxon>Pseudomonadati</taxon>
        <taxon>Acidobacteriota</taxon>
        <taxon>Terriglobia</taxon>
        <taxon>Terriglobales</taxon>
        <taxon>Acidobacteriaceae</taxon>
        <taxon>Granulicella</taxon>
    </lineage>
</organism>
<reference evidence="3" key="2">
    <citation type="submission" date="2019-02" db="EMBL/GenBank/DDBJ databases">
        <title>Granulicella sibirica sp. nov., a psychrotolerant acidobacterium isolated from an organic soil layer in forested tundra, West Siberia.</title>
        <authorList>
            <person name="Oshkin I.Y."/>
            <person name="Kulichevskaya I.S."/>
            <person name="Rijpstra W.I.C."/>
            <person name="Sinninghe Damste J.S."/>
            <person name="Rakitin A.L."/>
            <person name="Ravin N.V."/>
            <person name="Dedysh S.N."/>
        </authorList>
    </citation>
    <scope>NUCLEOTIDE SEQUENCE [LARGE SCALE GENOMIC DNA]</scope>
    <source>
        <strain evidence="3">AF10</strain>
    </source>
</reference>
<reference evidence="2 3" key="1">
    <citation type="submission" date="2018-11" db="EMBL/GenBank/DDBJ databases">
        <authorList>
            <person name="Mardanov A.V."/>
            <person name="Ravin N.V."/>
            <person name="Dedysh S.N."/>
        </authorList>
    </citation>
    <scope>NUCLEOTIDE SEQUENCE [LARGE SCALE GENOMIC DNA]</scope>
    <source>
        <strain evidence="2 3">AF10</strain>
    </source>
</reference>
<feature type="region of interest" description="Disordered" evidence="1">
    <location>
        <begin position="1"/>
        <end position="32"/>
    </location>
</feature>
<accession>A0A4V1L618</accession>
<gene>
    <name evidence="2" type="ORF">GRAN_1024</name>
</gene>
<evidence type="ECO:0000313" key="2">
    <source>
        <dbReference type="EMBL" id="RXH57714.1"/>
    </source>
</evidence>
<protein>
    <submittedName>
        <fullName evidence="2">Uncharacterized protein</fullName>
    </submittedName>
</protein>
<proteinExistence type="predicted"/>
<dbReference type="EMBL" id="RDSM01000001">
    <property type="protein sequence ID" value="RXH57714.1"/>
    <property type="molecule type" value="Genomic_DNA"/>
</dbReference>
<dbReference type="AlphaFoldDB" id="A0A4V1L618"/>